<gene>
    <name evidence="1" type="ORF">OCV99_01990</name>
</gene>
<proteinExistence type="predicted"/>
<protein>
    <submittedName>
        <fullName evidence="1">Uncharacterized protein</fullName>
    </submittedName>
</protein>
<sequence>MDERVKGRTDTGFEFDIPRTVLDDVEVVEAVVELEEKGDPTAITTLCNKLLGTDGKKRLYKHVKQEDGRVPIEATIKEVAEILKAFGKAGKNS</sequence>
<dbReference type="EMBL" id="JAOQJU010000001">
    <property type="protein sequence ID" value="MCU6685334.1"/>
    <property type="molecule type" value="Genomic_DNA"/>
</dbReference>
<reference evidence="1 2" key="1">
    <citation type="journal article" date="2021" name="ISME Commun">
        <title>Automated analysis of genomic sequences facilitates high-throughput and comprehensive description of bacteria.</title>
        <authorList>
            <person name="Hitch T.C.A."/>
        </authorList>
    </citation>
    <scope>NUCLEOTIDE SEQUENCE [LARGE SCALE GENOMIC DNA]</scope>
    <source>
        <strain evidence="1 2">Sanger_03</strain>
    </source>
</reference>
<dbReference type="Proteomes" id="UP001652431">
    <property type="component" value="Unassembled WGS sequence"/>
</dbReference>
<organism evidence="1 2">
    <name type="scientific">Dorea acetigenes</name>
    <dbReference type="NCBI Taxonomy" id="2981787"/>
    <lineage>
        <taxon>Bacteria</taxon>
        <taxon>Bacillati</taxon>
        <taxon>Bacillota</taxon>
        <taxon>Clostridia</taxon>
        <taxon>Lachnospirales</taxon>
        <taxon>Lachnospiraceae</taxon>
        <taxon>Dorea</taxon>
    </lineage>
</organism>
<evidence type="ECO:0000313" key="1">
    <source>
        <dbReference type="EMBL" id="MCU6685334.1"/>
    </source>
</evidence>
<comment type="caution">
    <text evidence="1">The sequence shown here is derived from an EMBL/GenBank/DDBJ whole genome shotgun (WGS) entry which is preliminary data.</text>
</comment>
<evidence type="ECO:0000313" key="2">
    <source>
        <dbReference type="Proteomes" id="UP001652431"/>
    </source>
</evidence>
<keyword evidence="2" id="KW-1185">Reference proteome</keyword>
<dbReference type="RefSeq" id="WP_158367629.1">
    <property type="nucleotide sequence ID" value="NZ_JAOQJU010000001.1"/>
</dbReference>
<name>A0ABT2RIU7_9FIRM</name>
<accession>A0ABT2RIU7</accession>